<protein>
    <submittedName>
        <fullName evidence="2">Molecular chaperone DnaJ</fullName>
    </submittedName>
</protein>
<dbReference type="RefSeq" id="WP_071903592.1">
    <property type="nucleotide sequence ID" value="NZ_MPIN01000014.1"/>
</dbReference>
<comment type="caution">
    <text evidence="2">The sequence shown here is derived from an EMBL/GenBank/DDBJ whole genome shotgun (WGS) entry which is preliminary data.</text>
</comment>
<keyword evidence="3" id="KW-1185">Reference proteome</keyword>
<evidence type="ECO:0000256" key="1">
    <source>
        <dbReference type="SAM" id="Phobius"/>
    </source>
</evidence>
<keyword evidence="1" id="KW-1133">Transmembrane helix</keyword>
<evidence type="ECO:0000313" key="2">
    <source>
        <dbReference type="EMBL" id="OJH35492.1"/>
    </source>
</evidence>
<dbReference type="EMBL" id="MPIN01000014">
    <property type="protein sequence ID" value="OJH35492.1"/>
    <property type="molecule type" value="Genomic_DNA"/>
</dbReference>
<evidence type="ECO:0000313" key="3">
    <source>
        <dbReference type="Proteomes" id="UP000182229"/>
    </source>
</evidence>
<keyword evidence="1" id="KW-0472">Membrane</keyword>
<reference evidence="3" key="1">
    <citation type="submission" date="2016-11" db="EMBL/GenBank/DDBJ databases">
        <authorList>
            <person name="Shukria A."/>
            <person name="Stevens D.C."/>
        </authorList>
    </citation>
    <scope>NUCLEOTIDE SEQUENCE [LARGE SCALE GENOMIC DNA]</scope>
    <source>
        <strain evidence="3">Cbfe23</strain>
    </source>
</reference>
<reference evidence="2 3" key="2">
    <citation type="submission" date="2016-12" db="EMBL/GenBank/DDBJ databases">
        <title>Draft Genome Sequence of Cystobacter ferrugineus Strain Cbfe23.</title>
        <authorList>
            <person name="Akbar S."/>
            <person name="Dowd S.E."/>
            <person name="Stevens D.C."/>
        </authorList>
    </citation>
    <scope>NUCLEOTIDE SEQUENCE [LARGE SCALE GENOMIC DNA]</scope>
    <source>
        <strain evidence="2 3">Cbfe23</strain>
    </source>
</reference>
<organism evidence="2 3">
    <name type="scientific">Cystobacter ferrugineus</name>
    <dbReference type="NCBI Taxonomy" id="83449"/>
    <lineage>
        <taxon>Bacteria</taxon>
        <taxon>Pseudomonadati</taxon>
        <taxon>Myxococcota</taxon>
        <taxon>Myxococcia</taxon>
        <taxon>Myxococcales</taxon>
        <taxon>Cystobacterineae</taxon>
        <taxon>Archangiaceae</taxon>
        <taxon>Cystobacter</taxon>
    </lineage>
</organism>
<keyword evidence="1" id="KW-0812">Transmembrane</keyword>
<dbReference type="Proteomes" id="UP000182229">
    <property type="component" value="Unassembled WGS sequence"/>
</dbReference>
<gene>
    <name evidence="2" type="ORF">BON30_38855</name>
</gene>
<dbReference type="AlphaFoldDB" id="A0A1L9AZQ6"/>
<feature type="transmembrane region" description="Helical" evidence="1">
    <location>
        <begin position="64"/>
        <end position="83"/>
    </location>
</feature>
<proteinExistence type="predicted"/>
<sequence>MAKGGQTPREPVSPRMQAAWKLKEAGDVVAARHAAERLLAEPSAPEDPAQAAELLRRGTTPPALYGYAALAALFLVLLVVLAATRY</sequence>
<accession>A0A1L9AZQ6</accession>
<dbReference type="STRING" id="83449.BON30_38855"/>
<name>A0A1L9AZQ6_9BACT</name>